<sequence length="816" mass="91915">MSLPPAHKDISDKLTAGAVTDPVNKADKDADVNRKLKFFGVIEAFRQGRMPTNAQIDETLQYVTEHAPFDVSKLSPEGQTLVKDTREIIRTARTIVQEKNGDEILQQFFWHTREVDLSEAKKNPSETIPVEKEKALQDAEHAKRHLQTLLSLVMTNSEVRKLLTDFSVIGRDLLARGASKAADNLRPTDEQMAHVDSSGPRDQFVSKDGKVTGAHETPVLQARLPGTDVSVTQHPKDNVGSGTQVTSTNGQTTTADQVLDRAHDETHRKIDQLEDEADAVQDTTPEGKAKKQSILQRVKVMRTGLADRIPEQHKEKARGQYDRGKTFLTEEYFPKERRDQFIYRGKKVIMECQNHADYKESMTWLLDAVDEYARHARTVGQHGKEAHGTVTSNSALRQSIREIRTLLERFANGQSMDGMLDAANVLIDDANRDPELRQWFHDVDAYIRKVLLETGYVVEPSCGTRARELRESGRRFYDDKYKGHFDNMFSSISRWFKAMGQDPLNKKFGDDWAKLTKHLLFDADGALKFKRELWNDVAKIILPTMVDKIGYLPIPRIEYTDDSLDLVVENLTLSGRNLFPNVVSLQAHNFITFSPYASIADKSRHEFTFTFSQMQADMRDVAFYFHKKTGIKLKDSGLADVVLGGEGITATIHLVSAGKDKSSLIKVKKVDVKVASLKFSIRDSKHDLLYKTLKPLAMGLVKKQIQKAIEDGIRTAFEYADGQLVSVRDKMEEAKSVEGQTRVQVMKDTFVKKKEVASSKASTASSKSSHFKVVSNKRNSLLANAGHPAGWVNRTAEKEEVALQGKEWRSEAFKIV</sequence>
<dbReference type="GO" id="GO:0008289">
    <property type="term" value="F:lipid binding"/>
    <property type="evidence" value="ECO:0007669"/>
    <property type="project" value="InterPro"/>
</dbReference>
<dbReference type="PANTHER" id="PTHR31138:SF1">
    <property type="entry name" value="PDZ DOMAIN-CONTAINING PROTEIN"/>
    <property type="match status" value="1"/>
</dbReference>
<feature type="compositionally biased region" description="Low complexity" evidence="1">
    <location>
        <begin position="239"/>
        <end position="253"/>
    </location>
</feature>
<protein>
    <submittedName>
        <fullName evidence="4">Uncharacterized protein</fullName>
    </submittedName>
</protein>
<proteinExistence type="predicted"/>
<name>A0A5C3QTD0_9AGAR</name>
<evidence type="ECO:0000313" key="5">
    <source>
        <dbReference type="Proteomes" id="UP000305067"/>
    </source>
</evidence>
<dbReference type="InterPro" id="IPR045967">
    <property type="entry name" value="HAM1-like_N"/>
</dbReference>
<dbReference type="Gene3D" id="3.15.10.10">
    <property type="entry name" value="Bactericidal permeability-increasing protein, domain 1"/>
    <property type="match status" value="1"/>
</dbReference>
<dbReference type="Proteomes" id="UP000305067">
    <property type="component" value="Unassembled WGS sequence"/>
</dbReference>
<evidence type="ECO:0000259" key="2">
    <source>
        <dbReference type="Pfam" id="PF14613"/>
    </source>
</evidence>
<dbReference type="InterPro" id="IPR017943">
    <property type="entry name" value="Bactericidal_perm-incr_a/b_dom"/>
</dbReference>
<reference evidence="4 5" key="1">
    <citation type="journal article" date="2019" name="Nat. Ecol. Evol.">
        <title>Megaphylogeny resolves global patterns of mushroom evolution.</title>
        <authorList>
            <person name="Varga T."/>
            <person name="Krizsan K."/>
            <person name="Foldi C."/>
            <person name="Dima B."/>
            <person name="Sanchez-Garcia M."/>
            <person name="Sanchez-Ramirez S."/>
            <person name="Szollosi G.J."/>
            <person name="Szarkandi J.G."/>
            <person name="Papp V."/>
            <person name="Albert L."/>
            <person name="Andreopoulos W."/>
            <person name="Angelini C."/>
            <person name="Antonin V."/>
            <person name="Barry K.W."/>
            <person name="Bougher N.L."/>
            <person name="Buchanan P."/>
            <person name="Buyck B."/>
            <person name="Bense V."/>
            <person name="Catcheside P."/>
            <person name="Chovatia M."/>
            <person name="Cooper J."/>
            <person name="Damon W."/>
            <person name="Desjardin D."/>
            <person name="Finy P."/>
            <person name="Geml J."/>
            <person name="Haridas S."/>
            <person name="Hughes K."/>
            <person name="Justo A."/>
            <person name="Karasinski D."/>
            <person name="Kautmanova I."/>
            <person name="Kiss B."/>
            <person name="Kocsube S."/>
            <person name="Kotiranta H."/>
            <person name="LaButti K.M."/>
            <person name="Lechner B.E."/>
            <person name="Liimatainen K."/>
            <person name="Lipzen A."/>
            <person name="Lukacs Z."/>
            <person name="Mihaltcheva S."/>
            <person name="Morgado L.N."/>
            <person name="Niskanen T."/>
            <person name="Noordeloos M.E."/>
            <person name="Ohm R.A."/>
            <person name="Ortiz-Santana B."/>
            <person name="Ovrebo C."/>
            <person name="Racz N."/>
            <person name="Riley R."/>
            <person name="Savchenko A."/>
            <person name="Shiryaev A."/>
            <person name="Soop K."/>
            <person name="Spirin V."/>
            <person name="Szebenyi C."/>
            <person name="Tomsovsky M."/>
            <person name="Tulloss R.E."/>
            <person name="Uehling J."/>
            <person name="Grigoriev I.V."/>
            <person name="Vagvolgyi C."/>
            <person name="Papp T."/>
            <person name="Martin F.M."/>
            <person name="Miettinen O."/>
            <person name="Hibbett D.S."/>
            <person name="Nagy L.G."/>
        </authorList>
    </citation>
    <scope>NUCLEOTIDE SEQUENCE [LARGE SCALE GENOMIC DNA]</scope>
    <source>
        <strain evidence="4 5">CBS 309.79</strain>
    </source>
</reference>
<feature type="region of interest" description="Disordered" evidence="1">
    <location>
        <begin position="233"/>
        <end position="253"/>
    </location>
</feature>
<evidence type="ECO:0000313" key="4">
    <source>
        <dbReference type="EMBL" id="TFL05162.1"/>
    </source>
</evidence>
<dbReference type="EMBL" id="ML178817">
    <property type="protein sequence ID" value="TFL05162.1"/>
    <property type="molecule type" value="Genomic_DNA"/>
</dbReference>
<feature type="domain" description="HAM1-like C-terminal" evidence="2">
    <location>
        <begin position="672"/>
        <end position="816"/>
    </location>
</feature>
<gene>
    <name evidence="4" type="ORF">BDV98DRAFT_589878</name>
</gene>
<accession>A0A5C3QTD0</accession>
<evidence type="ECO:0000256" key="1">
    <source>
        <dbReference type="SAM" id="MobiDB-lite"/>
    </source>
</evidence>
<dbReference type="AlphaFoldDB" id="A0A5C3QTD0"/>
<dbReference type="PANTHER" id="PTHR31138">
    <property type="entry name" value="CHROMOSOME 19, WHOLE GENOME SHOTGUN SEQUENCE"/>
    <property type="match status" value="1"/>
</dbReference>
<dbReference type="Pfam" id="PF19343">
    <property type="entry name" value="HAM1_N"/>
    <property type="match status" value="1"/>
</dbReference>
<dbReference type="OrthoDB" id="19394at2759"/>
<dbReference type="SUPFAM" id="SSF55394">
    <property type="entry name" value="Bactericidal permeability-increasing protein, BPI"/>
    <property type="match status" value="1"/>
</dbReference>
<dbReference type="Pfam" id="PF14613">
    <property type="entry name" value="HAM1_C"/>
    <property type="match status" value="1"/>
</dbReference>
<dbReference type="InterPro" id="IPR027842">
    <property type="entry name" value="HAM1-like_C"/>
</dbReference>
<evidence type="ECO:0000259" key="3">
    <source>
        <dbReference type="Pfam" id="PF19343"/>
    </source>
</evidence>
<dbReference type="STRING" id="1884261.A0A5C3QTD0"/>
<organism evidence="4 5">
    <name type="scientific">Pterulicium gracile</name>
    <dbReference type="NCBI Taxonomy" id="1884261"/>
    <lineage>
        <taxon>Eukaryota</taxon>
        <taxon>Fungi</taxon>
        <taxon>Dikarya</taxon>
        <taxon>Basidiomycota</taxon>
        <taxon>Agaricomycotina</taxon>
        <taxon>Agaricomycetes</taxon>
        <taxon>Agaricomycetidae</taxon>
        <taxon>Agaricales</taxon>
        <taxon>Pleurotineae</taxon>
        <taxon>Pterulaceae</taxon>
        <taxon>Pterulicium</taxon>
    </lineage>
</organism>
<feature type="domain" description="HAM1-like N-terminal" evidence="3">
    <location>
        <begin position="16"/>
        <end position="660"/>
    </location>
</feature>
<keyword evidence="5" id="KW-1185">Reference proteome</keyword>